<evidence type="ECO:0008006" key="4">
    <source>
        <dbReference type="Google" id="ProtNLM"/>
    </source>
</evidence>
<reference evidence="2 3" key="1">
    <citation type="journal article" date="2023" name="bioRxiv">
        <title>High-quality genome assemblies of four members of thePodospora anserinaspecies complex.</title>
        <authorList>
            <person name="Ament-Velasquez S.L."/>
            <person name="Vogan A.A."/>
            <person name="Wallerman O."/>
            <person name="Hartmann F."/>
            <person name="Gautier V."/>
            <person name="Silar P."/>
            <person name="Giraud T."/>
            <person name="Johannesson H."/>
        </authorList>
    </citation>
    <scope>NUCLEOTIDE SEQUENCE [LARGE SCALE GENOMIC DNA]</scope>
    <source>
        <strain evidence="2 3">CBS 112042</strain>
    </source>
</reference>
<evidence type="ECO:0000256" key="1">
    <source>
        <dbReference type="SAM" id="MobiDB-lite"/>
    </source>
</evidence>
<feature type="region of interest" description="Disordered" evidence="1">
    <location>
        <begin position="76"/>
        <end position="100"/>
    </location>
</feature>
<evidence type="ECO:0000313" key="2">
    <source>
        <dbReference type="EMBL" id="KAK4642059.1"/>
    </source>
</evidence>
<dbReference type="RefSeq" id="XP_062731035.1">
    <property type="nucleotide sequence ID" value="XM_062872836.1"/>
</dbReference>
<dbReference type="Proteomes" id="UP001322138">
    <property type="component" value="Unassembled WGS sequence"/>
</dbReference>
<dbReference type="PANTHER" id="PTHR24148:SF64">
    <property type="entry name" value="HETEROKARYON INCOMPATIBILITY DOMAIN-CONTAINING PROTEIN"/>
    <property type="match status" value="1"/>
</dbReference>
<proteinExistence type="predicted"/>
<dbReference type="InterPro" id="IPR052895">
    <property type="entry name" value="HetReg/Transcr_Mod"/>
</dbReference>
<keyword evidence="3" id="KW-1185">Reference proteome</keyword>
<name>A0ABR0FG41_9PEZI</name>
<comment type="caution">
    <text evidence="2">The sequence shown here is derived from an EMBL/GenBank/DDBJ whole genome shotgun (WGS) entry which is preliminary data.</text>
</comment>
<gene>
    <name evidence="2" type="ORF">QC761_0080580</name>
</gene>
<accession>A0ABR0FG41</accession>
<evidence type="ECO:0000313" key="3">
    <source>
        <dbReference type="Proteomes" id="UP001322138"/>
    </source>
</evidence>
<sequence>MPPPHLEYQPIDHSIAQIRVLTIHPGSSDDPILCSLTHHSLQHENDYEALSYTWGDPTRNYLISIGAASLPVTKSGRPGLDRRHLHQPRGQYREESPGRVHGTNFKGASRVLAWLGPAGPETEEAFELIRAVSARSPMKPALDVWRAIEPLTALMNRPFWSRTWILQEVICPEKAPLIGCGNQWEDWETWAAASPLAMGEELEDVLTPKSSILGRQTLKAYTRAFEMFSGIDYLRQQSYELQHHHSGQGITNLNEVLTVSINKECSDLRDHVFAIVGMIHFDGIAAGIHPPKPDYNKHVSEVYTEMAKFLIESDKTLIILFLFIHLRTHLTTWEAYLPSWTPDFSCNIEALRYPALSRVTRSVISRSEHLPVVLNAGVLQVHGKLVGIIHRTYSLQRWWTNLDRLIRFVGPINEPCLVELYSCLTGGQNLGEESFDWFKEAISRASLKVDRLYLDAEPENNKINKTEVIEAITHTTTLNASRTAPQRQLYMATGLGSNSRFRLGLGSPDCREGDLVCLDAGGHAPLILRFIHDGYYEYVGDSYVPGYMEEDMEHALQGDIGIEWTRFDILSGVKVLTVPLGGRLGLQRVDCILN</sequence>
<dbReference type="EMBL" id="JAFFGZ010000007">
    <property type="protein sequence ID" value="KAK4642059.1"/>
    <property type="molecule type" value="Genomic_DNA"/>
</dbReference>
<protein>
    <recommendedName>
        <fullName evidence="4">Heterokaryon incompatibility domain-containing protein</fullName>
    </recommendedName>
</protein>
<dbReference type="GeneID" id="87892144"/>
<organism evidence="2 3">
    <name type="scientific">Podospora bellae-mahoneyi</name>
    <dbReference type="NCBI Taxonomy" id="2093777"/>
    <lineage>
        <taxon>Eukaryota</taxon>
        <taxon>Fungi</taxon>
        <taxon>Dikarya</taxon>
        <taxon>Ascomycota</taxon>
        <taxon>Pezizomycotina</taxon>
        <taxon>Sordariomycetes</taxon>
        <taxon>Sordariomycetidae</taxon>
        <taxon>Sordariales</taxon>
        <taxon>Podosporaceae</taxon>
        <taxon>Podospora</taxon>
    </lineage>
</organism>
<dbReference type="PANTHER" id="PTHR24148">
    <property type="entry name" value="ANKYRIN REPEAT DOMAIN-CONTAINING PROTEIN 39 HOMOLOG-RELATED"/>
    <property type="match status" value="1"/>
</dbReference>